<dbReference type="GeneID" id="39590083"/>
<dbReference type="EMBL" id="RSCE01000024">
    <property type="protein sequence ID" value="RSH76551.1"/>
    <property type="molecule type" value="Genomic_DNA"/>
</dbReference>
<dbReference type="PANTHER" id="PTHR30613:SF1">
    <property type="entry name" value="DUF1479 DOMAIN PROTEIN (AFU_ORTHOLOGUE AFUA_5G09280)"/>
    <property type="match status" value="1"/>
</dbReference>
<dbReference type="InterPro" id="IPR010856">
    <property type="entry name" value="Gig2-like"/>
</dbReference>
<sequence>MLTRPMSKCATCPKFLSGVCSGKPQPVARALATQVQDLRRDKREGDISSTFTTFSGRKPEPLPPRFRDLKVNLTSGFEEAIQKSWDKLIETLKVKTEEVATQREKMIPIADFKDVAAGTVPAETEAAVRRTGVMVVRNVMPEKEVNGLLSDAREYFAANPFRGFPSDEAQKVVYESYWSRSQVRARSHSNMLATQRYMLRYYHAPAEQRVDLSTPLSYCDRVQIRPPGDTKFALSPHVDGGGIERWEDKAYSSTYRAILQGRWQEYDPWDMTGRVEANMNMYNGPGGCSVFRAFQGWLGLSAHGPEQGTLVVHPILQESTAYWMLRPFFKPTVKGSLEGWKFSLDDTEGNVLFHGANPGTPQEHTPENHPHLRLEETMIPYPQVEPGDTVFWSADTIHGTEMKNTGTQDACVFYIPSVPLTDGNIQYIAQQRDSFLKGVPPPDFPGGSGESQYADRATVADIASVEGKRALGLAPFERVAGGGKANAMRMAANKALGYASD</sequence>
<gene>
    <name evidence="1" type="ORF">EHS24_005540</name>
</gene>
<keyword evidence="2" id="KW-1185">Reference proteome</keyword>
<proteinExistence type="predicted"/>
<dbReference type="OrthoDB" id="8249012at2759"/>
<organism evidence="1 2">
    <name type="scientific">Apiotrichum porosum</name>
    <dbReference type="NCBI Taxonomy" id="105984"/>
    <lineage>
        <taxon>Eukaryota</taxon>
        <taxon>Fungi</taxon>
        <taxon>Dikarya</taxon>
        <taxon>Basidiomycota</taxon>
        <taxon>Agaricomycotina</taxon>
        <taxon>Tremellomycetes</taxon>
        <taxon>Trichosporonales</taxon>
        <taxon>Trichosporonaceae</taxon>
        <taxon>Apiotrichum</taxon>
    </lineage>
</organism>
<dbReference type="RefSeq" id="XP_028471698.1">
    <property type="nucleotide sequence ID" value="XM_028621063.1"/>
</dbReference>
<evidence type="ECO:0000313" key="1">
    <source>
        <dbReference type="EMBL" id="RSH76551.1"/>
    </source>
</evidence>
<dbReference type="SUPFAM" id="SSF51197">
    <property type="entry name" value="Clavaminate synthase-like"/>
    <property type="match status" value="1"/>
</dbReference>
<dbReference type="Proteomes" id="UP000279236">
    <property type="component" value="Unassembled WGS sequence"/>
</dbReference>
<dbReference type="AlphaFoldDB" id="A0A427XCD9"/>
<dbReference type="Gene3D" id="2.60.120.330">
    <property type="entry name" value="B-lactam Antibiotic, Isopenicillin N Synthase, Chain"/>
    <property type="match status" value="1"/>
</dbReference>
<comment type="caution">
    <text evidence="1">The sequence shown here is derived from an EMBL/GenBank/DDBJ whole genome shotgun (WGS) entry which is preliminary data.</text>
</comment>
<dbReference type="PANTHER" id="PTHR30613">
    <property type="entry name" value="UNCHARACTERIZED PROTEIN YBIU-RELATED"/>
    <property type="match status" value="1"/>
</dbReference>
<accession>A0A427XCD9</accession>
<dbReference type="STRING" id="105984.A0A427XCD9"/>
<reference evidence="1 2" key="1">
    <citation type="submission" date="2018-11" db="EMBL/GenBank/DDBJ databases">
        <title>Genome sequence of Apiotrichum porosum DSM 27194.</title>
        <authorList>
            <person name="Aliyu H."/>
            <person name="Gorte O."/>
            <person name="Ochsenreither K."/>
        </authorList>
    </citation>
    <scope>NUCLEOTIDE SEQUENCE [LARGE SCALE GENOMIC DNA]</scope>
    <source>
        <strain evidence="1 2">DSM 27194</strain>
    </source>
</reference>
<name>A0A427XCD9_9TREE</name>
<dbReference type="Pfam" id="PF07350">
    <property type="entry name" value="Gig2-like"/>
    <property type="match status" value="1"/>
</dbReference>
<evidence type="ECO:0000313" key="2">
    <source>
        <dbReference type="Proteomes" id="UP000279236"/>
    </source>
</evidence>
<protein>
    <recommendedName>
        <fullName evidence="3">DUF1479 domain protein</fullName>
    </recommendedName>
</protein>
<evidence type="ECO:0008006" key="3">
    <source>
        <dbReference type="Google" id="ProtNLM"/>
    </source>
</evidence>
<dbReference type="InterPro" id="IPR027443">
    <property type="entry name" value="IPNS-like_sf"/>
</dbReference>